<evidence type="ECO:0000313" key="2">
    <source>
        <dbReference type="Proteomes" id="UP000319783"/>
    </source>
</evidence>
<name>A0A533QAS0_9BACT</name>
<dbReference type="Proteomes" id="UP000319783">
    <property type="component" value="Unassembled WGS sequence"/>
</dbReference>
<sequence>MNIITVNCLIDRDIEKFYHRAVEASEKAGYWKIAQRISIFHIKLRDKREIHR</sequence>
<reference evidence="1 2" key="1">
    <citation type="submission" date="2019-04" db="EMBL/GenBank/DDBJ databases">
        <title>Genome of a novel bacterium Candidatus Jettenia ecosi reconstructed from metagenome of an anammox bioreactor.</title>
        <authorList>
            <person name="Mardanov A.V."/>
            <person name="Beletsky A.V."/>
            <person name="Ravin N.V."/>
            <person name="Botchkova E.A."/>
            <person name="Litti Y.V."/>
            <person name="Nozhevnikova A.N."/>
        </authorList>
    </citation>
    <scope>NUCLEOTIDE SEQUENCE [LARGE SCALE GENOMIC DNA]</scope>
    <source>
        <strain evidence="1">J2</strain>
    </source>
</reference>
<organism evidence="1 2">
    <name type="scientific">Candidatus Jettenia ecosi</name>
    <dbReference type="NCBI Taxonomy" id="2494326"/>
    <lineage>
        <taxon>Bacteria</taxon>
        <taxon>Pseudomonadati</taxon>
        <taxon>Planctomycetota</taxon>
        <taxon>Candidatus Brocadiia</taxon>
        <taxon>Candidatus Brocadiales</taxon>
        <taxon>Candidatus Brocadiaceae</taxon>
        <taxon>Candidatus Jettenia</taxon>
    </lineage>
</organism>
<dbReference type="EMBL" id="SULG01000035">
    <property type="protein sequence ID" value="TLD41808.1"/>
    <property type="molecule type" value="Genomic_DNA"/>
</dbReference>
<comment type="caution">
    <text evidence="1">The sequence shown here is derived from an EMBL/GenBank/DDBJ whole genome shotgun (WGS) entry which is preliminary data.</text>
</comment>
<evidence type="ECO:0000313" key="1">
    <source>
        <dbReference type="EMBL" id="TLD41808.1"/>
    </source>
</evidence>
<proteinExistence type="predicted"/>
<accession>A0A533QAS0</accession>
<gene>
    <name evidence="1" type="ORF">JETT_1898</name>
</gene>
<dbReference type="AlphaFoldDB" id="A0A533QAS0"/>
<protein>
    <submittedName>
        <fullName evidence="1">Uncharacterized protein</fullName>
    </submittedName>
</protein>